<dbReference type="InterPro" id="IPR045864">
    <property type="entry name" value="aa-tRNA-synth_II/BPL/LPL"/>
</dbReference>
<dbReference type="GeneID" id="15807623"/>
<dbReference type="GO" id="GO:0002161">
    <property type="term" value="F:aminoacyl-tRNA deacylase activity"/>
    <property type="evidence" value="ECO:0007669"/>
    <property type="project" value="TreeGrafter"/>
</dbReference>
<dbReference type="SUPFAM" id="SSF55681">
    <property type="entry name" value="Class II aaRS and biotin synthetases"/>
    <property type="match status" value="1"/>
</dbReference>
<dbReference type="GO" id="GO:0070143">
    <property type="term" value="P:mitochondrial alanyl-tRNA aminoacylation"/>
    <property type="evidence" value="ECO:0007669"/>
    <property type="project" value="UniProtKB-UniRule"/>
</dbReference>
<dbReference type="PANTHER" id="PTHR11777">
    <property type="entry name" value="ALANYL-TRNA SYNTHETASE"/>
    <property type="match status" value="1"/>
</dbReference>
<dbReference type="PANTHER" id="PTHR11777:SF9">
    <property type="entry name" value="ALANINE--TRNA LIGASE, CYTOPLASMIC"/>
    <property type="match status" value="1"/>
</dbReference>
<comment type="domain">
    <text evidence="12">Consists of three domains; the N-terminal catalytic domain, the editing domain and the C-terminal C-Ala domain. The editing domain removes incorrectly charged amino acids, while the C-Ala domain, along with tRNA(Ala), serves as a bridge to cooperatively bring together the editing and aminoacylation centers thus stimulating deacylation of misacylated tRNAs.</text>
</comment>
<dbReference type="KEGG" id="beq:BEWA_042130"/>
<dbReference type="SMART" id="SM00863">
    <property type="entry name" value="tRNA_SAD"/>
    <property type="match status" value="1"/>
</dbReference>
<keyword evidence="12" id="KW-0963">Cytoplasm</keyword>
<evidence type="ECO:0000313" key="15">
    <source>
        <dbReference type="Proteomes" id="UP000031512"/>
    </source>
</evidence>
<dbReference type="InterPro" id="IPR018165">
    <property type="entry name" value="Ala-tRNA-synth_IIc_core"/>
</dbReference>
<dbReference type="eggNOG" id="KOG0188">
    <property type="taxonomic scope" value="Eukaryota"/>
</dbReference>
<sequence>MKNSSWVRSEFIKYFEKKGHVHWPSASVLPCNDPTLLFVNAGMNQFKDIIMGKSDESTEFGRLRRVANSQKCIRAGGKHNDLDDVGHDCYHNTFFEMLGNWSFGDYFKKEAIEYAFELLTTVYGLDKDRLYVTYFGGDPKISCPPDDEARKIWMQYLPEERILPFGLKDNFWEMADVGPCGPCSEIHYDHVGNRDAASLVNADDPQVVEIWNLVFMQYNRKSDGTLEPLPRPCVDTGMGLERLCAVLLGSSSNYDADVLSTVMNVIHEKVPGLPAYSGSLNIVDTAYRVVADHVRCLTIAIADGVYPSNDGRGYVLRRILRRAVRYAREHLGVDGPFLHTLVDSLVNTYGDAYKEVVENKDIVKSIIHEEEELFLKTLDKGRERFRRMIKQAQQASPDGSTSGQAIVSAQDAFLLYSSYGFPLDLTVLMAKEYGVGVDTDGFKEELKKHQEKSDRRVNKDDAFANLLESLSADKLDVISKHCNGVLTDDSAKYQWSSEDPKEQIFDAKVLAIWTEGGLQDVQDADVFALVTDVTPFYAEGGGQIYDEGFIDTCQVHKVYKMSGLVFHFCTAGDTPIHAGSTVKMRVDYDRRVKVACNHTCTHLLNFVLRDINKDTKQRGSQLDAEKLKFDFNGSGALSEDVLQEIERKLANFISKELEVVTKSIPYKEALEISGIRANFDEKYPEIVRVVSVGKDDGLSTSIEVCGGTHLGNTKTIQSAYVIGEEGISKGVRRLTLVTNAQSATAASNLKHFETSLDNLVGSLKDIKMGGDTSLAFMNANENMKQLTALRAIVQDEKLVPLVGKRKLLSKFEQVIDEQVFAIKAHQKRLANLAKSLASDYIEEIKTSNFESCEYTEGDPSVVRFFVNELEGDLKSVNMMVQTMSKAFPKYAFVATSVHESAICCRCMSPDQKFNALEAANSIAKELGCFPENMEPAKGSATNAMWTLDKTCA</sequence>
<evidence type="ECO:0000256" key="11">
    <source>
        <dbReference type="ARBA" id="ARBA00048300"/>
    </source>
</evidence>
<evidence type="ECO:0000256" key="7">
    <source>
        <dbReference type="ARBA" id="ARBA00022840"/>
    </source>
</evidence>
<feature type="binding site" evidence="12">
    <location>
        <position position="602"/>
    </location>
    <ligand>
        <name>Zn(2+)</name>
        <dbReference type="ChEBI" id="CHEBI:29105"/>
    </ligand>
</feature>
<gene>
    <name evidence="14" type="ORF">BEWA_042130</name>
</gene>
<dbReference type="NCBIfam" id="TIGR00344">
    <property type="entry name" value="alaS"/>
    <property type="match status" value="1"/>
</dbReference>
<dbReference type="Proteomes" id="UP000031512">
    <property type="component" value="Unassembled WGS sequence"/>
</dbReference>
<dbReference type="Pfam" id="PF07973">
    <property type="entry name" value="tRNA_SAD"/>
    <property type="match status" value="1"/>
</dbReference>
<dbReference type="Gene3D" id="3.30.980.10">
    <property type="entry name" value="Threonyl-trna Synthetase, Chain A, domain 2"/>
    <property type="match status" value="1"/>
</dbReference>
<evidence type="ECO:0000256" key="10">
    <source>
        <dbReference type="ARBA" id="ARBA00023146"/>
    </source>
</evidence>
<dbReference type="FunFam" id="3.30.980.10:FF:000004">
    <property type="entry name" value="Alanine--tRNA ligase, cytoplasmic"/>
    <property type="match status" value="1"/>
</dbReference>
<dbReference type="OrthoDB" id="2423964at2759"/>
<evidence type="ECO:0000256" key="5">
    <source>
        <dbReference type="ARBA" id="ARBA00022741"/>
    </source>
</evidence>
<dbReference type="Pfam" id="PF01411">
    <property type="entry name" value="tRNA-synt_2c"/>
    <property type="match status" value="1"/>
</dbReference>
<evidence type="ECO:0000259" key="13">
    <source>
        <dbReference type="PROSITE" id="PS50860"/>
    </source>
</evidence>
<dbReference type="InterPro" id="IPR050058">
    <property type="entry name" value="Ala-tRNA_ligase"/>
</dbReference>
<comment type="function">
    <text evidence="12">Catalyzes the attachment of alanine to tRNA(Ala) in a two-step reaction: alanine is first activated by ATP to form Ala-AMP and then transferred to the acceptor end of tRNA(Ala). Also edits incorrectly charged tRNA(Ala) via its editing domain.</text>
</comment>
<dbReference type="InterPro" id="IPR002318">
    <property type="entry name" value="Ala-tRNA-lgiase_IIc"/>
</dbReference>
<dbReference type="InterPro" id="IPR018164">
    <property type="entry name" value="Ala-tRNA-synth_IIc_N"/>
</dbReference>
<dbReference type="PROSITE" id="PS50860">
    <property type="entry name" value="AA_TRNA_LIGASE_II_ALA"/>
    <property type="match status" value="1"/>
</dbReference>
<keyword evidence="4 12" id="KW-0479">Metal-binding</keyword>
<evidence type="ECO:0000256" key="6">
    <source>
        <dbReference type="ARBA" id="ARBA00022833"/>
    </source>
</evidence>
<dbReference type="GO" id="GO:0004813">
    <property type="term" value="F:alanine-tRNA ligase activity"/>
    <property type="evidence" value="ECO:0007669"/>
    <property type="project" value="UniProtKB-UniRule"/>
</dbReference>
<keyword evidence="5 12" id="KW-0547">Nucleotide-binding</keyword>
<dbReference type="GO" id="GO:0005524">
    <property type="term" value="F:ATP binding"/>
    <property type="evidence" value="ECO:0007669"/>
    <property type="project" value="UniProtKB-UniRule"/>
</dbReference>
<dbReference type="VEuPathDB" id="PiroplasmaDB:BEWA_042130"/>
<comment type="subcellular location">
    <subcellularLocation>
        <location evidence="12">Mitochondrion</location>
    </subcellularLocation>
    <subcellularLocation>
        <location evidence="12">Cytoplasm</location>
    </subcellularLocation>
</comment>
<evidence type="ECO:0000313" key="14">
    <source>
        <dbReference type="EMBL" id="EKX74175.1"/>
    </source>
</evidence>
<evidence type="ECO:0000256" key="1">
    <source>
        <dbReference type="ARBA" id="ARBA00008429"/>
    </source>
</evidence>
<keyword evidence="8 12" id="KW-0694">RNA-binding</keyword>
<dbReference type="EC" id="6.1.1.7" evidence="12"/>
<dbReference type="InterPro" id="IPR012947">
    <property type="entry name" value="tRNA_SAD"/>
</dbReference>
<dbReference type="InterPro" id="IPR018163">
    <property type="entry name" value="Thr/Ala-tRNA-synth_IIc_edit"/>
</dbReference>
<dbReference type="RefSeq" id="XP_004833627.1">
    <property type="nucleotide sequence ID" value="XM_004833570.1"/>
</dbReference>
<dbReference type="InterPro" id="IPR018162">
    <property type="entry name" value="Ala-tRNA-ligase_IIc_anticod-bd"/>
</dbReference>
<keyword evidence="12" id="KW-0496">Mitochondrion</keyword>
<dbReference type="FunFam" id="3.30.930.10:FF:000011">
    <property type="entry name" value="Alanine--tRNA ligase, cytoplasmic"/>
    <property type="match status" value="1"/>
</dbReference>
<keyword evidence="3 12" id="KW-0436">Ligase</keyword>
<evidence type="ECO:0000256" key="3">
    <source>
        <dbReference type="ARBA" id="ARBA00022598"/>
    </source>
</evidence>
<proteinExistence type="inferred from homology"/>
<comment type="subunit">
    <text evidence="12">Monomer.</text>
</comment>
<dbReference type="SUPFAM" id="SSF55186">
    <property type="entry name" value="ThrRS/AlaRS common domain"/>
    <property type="match status" value="1"/>
</dbReference>
<comment type="caution">
    <text evidence="14">The sequence shown here is derived from an EMBL/GenBank/DDBJ whole genome shotgun (WGS) entry which is preliminary data.</text>
</comment>
<dbReference type="GO" id="GO:0000049">
    <property type="term" value="F:tRNA binding"/>
    <property type="evidence" value="ECO:0007669"/>
    <property type="project" value="UniProtKB-KW"/>
</dbReference>
<dbReference type="GO" id="GO:0005739">
    <property type="term" value="C:mitochondrion"/>
    <property type="evidence" value="ECO:0007669"/>
    <property type="project" value="UniProtKB-SubCell"/>
</dbReference>
<dbReference type="HAMAP" id="MF_00036_B">
    <property type="entry name" value="Ala_tRNA_synth_B"/>
    <property type="match status" value="1"/>
</dbReference>
<dbReference type="CDD" id="cd00673">
    <property type="entry name" value="AlaRS_core"/>
    <property type="match status" value="1"/>
</dbReference>
<evidence type="ECO:0000256" key="8">
    <source>
        <dbReference type="ARBA" id="ARBA00022884"/>
    </source>
</evidence>
<feature type="domain" description="Alanyl-transfer RNA synthetases family profile" evidence="13">
    <location>
        <begin position="2"/>
        <end position="748"/>
    </location>
</feature>
<evidence type="ECO:0000256" key="12">
    <source>
        <dbReference type="HAMAP-Rule" id="MF_03133"/>
    </source>
</evidence>
<dbReference type="GO" id="GO:0008270">
    <property type="term" value="F:zinc ion binding"/>
    <property type="evidence" value="ECO:0007669"/>
    <property type="project" value="UniProtKB-UniRule"/>
</dbReference>
<dbReference type="SUPFAM" id="SSF101353">
    <property type="entry name" value="Putative anticodon-binding domain of alanyl-tRNA synthetase (AlaRS)"/>
    <property type="match status" value="1"/>
</dbReference>
<organism evidence="14 15">
    <name type="scientific">Theileria equi strain WA</name>
    <dbReference type="NCBI Taxonomy" id="1537102"/>
    <lineage>
        <taxon>Eukaryota</taxon>
        <taxon>Sar</taxon>
        <taxon>Alveolata</taxon>
        <taxon>Apicomplexa</taxon>
        <taxon>Aconoidasida</taxon>
        <taxon>Piroplasmida</taxon>
        <taxon>Theileriidae</taxon>
        <taxon>Theileria</taxon>
    </lineage>
</organism>
<dbReference type="EMBL" id="ACOU01000002">
    <property type="protein sequence ID" value="EKX74175.1"/>
    <property type="molecule type" value="Genomic_DNA"/>
</dbReference>
<protein>
    <recommendedName>
        <fullName evidence="12">Alanine--tRNA ligase</fullName>
        <ecNumber evidence="12">6.1.1.7</ecNumber>
    </recommendedName>
    <alternativeName>
        <fullName evidence="12">Alanyl-tRNA synthetase</fullName>
        <shortName evidence="12">AlaRS</shortName>
    </alternativeName>
</protein>
<comment type="cofactor">
    <cofactor evidence="12">
        <name>Zn(2+)</name>
        <dbReference type="ChEBI" id="CHEBI:29105"/>
    </cofactor>
    <text evidence="12">Binds 1 zinc ion per subunit.</text>
</comment>
<keyword evidence="6 12" id="KW-0862">Zinc</keyword>
<feature type="binding site" evidence="12">
    <location>
        <position position="598"/>
    </location>
    <ligand>
        <name>Zn(2+)</name>
        <dbReference type="ChEBI" id="CHEBI:29105"/>
    </ligand>
</feature>
<dbReference type="InterPro" id="IPR009000">
    <property type="entry name" value="Transl_B-barrel_sf"/>
</dbReference>
<keyword evidence="7 12" id="KW-0067">ATP-binding</keyword>
<evidence type="ECO:0000256" key="9">
    <source>
        <dbReference type="ARBA" id="ARBA00022917"/>
    </source>
</evidence>
<dbReference type="Gene3D" id="2.40.30.130">
    <property type="match status" value="1"/>
</dbReference>
<name>L1LFY4_THEEQ</name>
<keyword evidence="10 12" id="KW-0030">Aminoacyl-tRNA synthetase</keyword>
<evidence type="ECO:0000256" key="4">
    <source>
        <dbReference type="ARBA" id="ARBA00022723"/>
    </source>
</evidence>
<evidence type="ECO:0000256" key="2">
    <source>
        <dbReference type="ARBA" id="ARBA00022555"/>
    </source>
</evidence>
<dbReference type="Gene3D" id="3.30.930.10">
    <property type="entry name" value="Bira Bifunctional Protein, Domain 2"/>
    <property type="match status" value="1"/>
</dbReference>
<dbReference type="AlphaFoldDB" id="L1LFY4"/>
<accession>L1LFY4</accession>
<reference evidence="14 15" key="1">
    <citation type="journal article" date="2012" name="BMC Genomics">
        <title>Comparative genomic analysis and phylogenetic position of Theileria equi.</title>
        <authorList>
            <person name="Kappmeyer L.S."/>
            <person name="Thiagarajan M."/>
            <person name="Herndon D.R."/>
            <person name="Ramsay J.D."/>
            <person name="Caler E."/>
            <person name="Djikeng A."/>
            <person name="Gillespie J.J."/>
            <person name="Lau A.O."/>
            <person name="Roalson E.H."/>
            <person name="Silva J.C."/>
            <person name="Silva M.G."/>
            <person name="Suarez C.E."/>
            <person name="Ueti M.W."/>
            <person name="Nene V.M."/>
            <person name="Mealey R.H."/>
            <person name="Knowles D.P."/>
            <person name="Brayton K.A."/>
        </authorList>
    </citation>
    <scope>NUCLEOTIDE SEQUENCE [LARGE SCALE GENOMIC DNA]</scope>
    <source>
        <strain evidence="14 15">WA</strain>
    </source>
</reference>
<feature type="binding site" evidence="12">
    <location>
        <position position="709"/>
    </location>
    <ligand>
        <name>Zn(2+)</name>
        <dbReference type="ChEBI" id="CHEBI:29105"/>
    </ligand>
</feature>
<comment type="catalytic activity">
    <reaction evidence="11 12">
        <text>tRNA(Ala) + L-alanine + ATP = L-alanyl-tRNA(Ala) + AMP + diphosphate</text>
        <dbReference type="Rhea" id="RHEA:12540"/>
        <dbReference type="Rhea" id="RHEA-COMP:9657"/>
        <dbReference type="Rhea" id="RHEA-COMP:9923"/>
        <dbReference type="ChEBI" id="CHEBI:30616"/>
        <dbReference type="ChEBI" id="CHEBI:33019"/>
        <dbReference type="ChEBI" id="CHEBI:57972"/>
        <dbReference type="ChEBI" id="CHEBI:78442"/>
        <dbReference type="ChEBI" id="CHEBI:78497"/>
        <dbReference type="ChEBI" id="CHEBI:456215"/>
        <dbReference type="EC" id="6.1.1.7"/>
    </reaction>
</comment>
<dbReference type="STRING" id="1537102.L1LFY4"/>
<comment type="similarity">
    <text evidence="1">Belongs to the class-II aminoacyl-tRNA synthetase family. Alax-L subfamily.</text>
</comment>
<keyword evidence="9 12" id="KW-0648">Protein biosynthesis</keyword>
<dbReference type="PRINTS" id="PR00980">
    <property type="entry name" value="TRNASYNTHALA"/>
</dbReference>
<dbReference type="SUPFAM" id="SSF50447">
    <property type="entry name" value="Translation proteins"/>
    <property type="match status" value="1"/>
</dbReference>
<feature type="binding site" evidence="12">
    <location>
        <position position="705"/>
    </location>
    <ligand>
        <name>Zn(2+)</name>
        <dbReference type="ChEBI" id="CHEBI:29105"/>
    </ligand>
</feature>
<dbReference type="InterPro" id="IPR023033">
    <property type="entry name" value="Ala_tRNA_ligase_euk/bac"/>
</dbReference>
<keyword evidence="2 12" id="KW-0820">tRNA-binding</keyword>
<keyword evidence="15" id="KW-1185">Reference proteome</keyword>